<evidence type="ECO:0008006" key="3">
    <source>
        <dbReference type="Google" id="ProtNLM"/>
    </source>
</evidence>
<organism evidence="1 2">
    <name type="scientific">Kutzneria albida DSM 43870</name>
    <dbReference type="NCBI Taxonomy" id="1449976"/>
    <lineage>
        <taxon>Bacteria</taxon>
        <taxon>Bacillati</taxon>
        <taxon>Actinomycetota</taxon>
        <taxon>Actinomycetes</taxon>
        <taxon>Pseudonocardiales</taxon>
        <taxon>Pseudonocardiaceae</taxon>
        <taxon>Kutzneria</taxon>
    </lineage>
</organism>
<protein>
    <recommendedName>
        <fullName evidence="3">4-vinyl reductase 4VR domain-containing protein</fullName>
    </recommendedName>
</protein>
<dbReference type="STRING" id="1449976.KALB_2257"/>
<accession>W5W5B5</accession>
<evidence type="ECO:0000313" key="2">
    <source>
        <dbReference type="Proteomes" id="UP000019225"/>
    </source>
</evidence>
<dbReference type="InterPro" id="IPR026002">
    <property type="entry name" value="ATC_hydrolase-like"/>
</dbReference>
<reference evidence="1 2" key="1">
    <citation type="journal article" date="2014" name="BMC Genomics">
        <title>Complete genome sequence of producer of the glycopeptide antibiotic Aculeximycin Kutzneria albida DSM 43870T, a representative of minor genus of Pseudonocardiaceae.</title>
        <authorList>
            <person name="Rebets Y."/>
            <person name="Tokovenko B."/>
            <person name="Lushchyk I."/>
            <person name="Ruckert C."/>
            <person name="Zaburannyi N."/>
            <person name="Bechthold A."/>
            <person name="Kalinowski J."/>
            <person name="Luzhetskyy A."/>
        </authorList>
    </citation>
    <scope>NUCLEOTIDE SEQUENCE [LARGE SCALE GENOMIC DNA]</scope>
    <source>
        <strain evidence="1">DSM 43870</strain>
    </source>
</reference>
<proteinExistence type="predicted"/>
<dbReference type="PATRIC" id="fig|1449976.3.peg.2253"/>
<dbReference type="EMBL" id="CP007155">
    <property type="protein sequence ID" value="AHH95626.1"/>
    <property type="molecule type" value="Genomic_DNA"/>
</dbReference>
<keyword evidence="2" id="KW-1185">Reference proteome</keyword>
<sequence>MTMQPMEVYRLWWLHDARWYQGVAKRFGQEVANEINAEALRFVATRVGKQVARAFAKPVNQADAKELAALFERCADIMFPNELRDGGVTALDEELLELTMRQNFAVVMVRMAGSLEGYQCPCTEIHAGWAEGLGVELSENRATGCLRHGDPQCRLLMRVAGTGE</sequence>
<dbReference type="Proteomes" id="UP000019225">
    <property type="component" value="Chromosome"/>
</dbReference>
<dbReference type="Pfam" id="PF14196">
    <property type="entry name" value="ATC_hydrolase"/>
    <property type="match status" value="1"/>
</dbReference>
<gene>
    <name evidence="1" type="ORF">KALB_2257</name>
</gene>
<dbReference type="KEGG" id="kal:KALB_2257"/>
<dbReference type="eggNOG" id="ENOG503455N">
    <property type="taxonomic scope" value="Bacteria"/>
</dbReference>
<evidence type="ECO:0000313" key="1">
    <source>
        <dbReference type="EMBL" id="AHH95626.1"/>
    </source>
</evidence>
<name>W5W5B5_9PSEU</name>
<dbReference type="HOGENOM" id="CLU_1467466_0_0_11"/>
<dbReference type="AlphaFoldDB" id="W5W5B5"/>